<comment type="similarity">
    <text evidence="2">Belongs to the methyltransferase superfamily. Trimethylguanosine synthase family.</text>
</comment>
<protein>
    <recommendedName>
        <fullName evidence="1">Trimethylguanosine synthase</fullName>
    </recommendedName>
    <alternativeName>
        <fullName evidence="7">Cap-specific guanine-N(2) methyltransferase</fullName>
    </alternativeName>
</protein>
<gene>
    <name evidence="8" type="ORF">ASCRUDRAFT_75686</name>
</gene>
<dbReference type="Pfam" id="PF09445">
    <property type="entry name" value="Methyltransf_15"/>
    <property type="match status" value="1"/>
</dbReference>
<organism evidence="8 9">
    <name type="scientific">Ascoidea rubescens DSM 1968</name>
    <dbReference type="NCBI Taxonomy" id="1344418"/>
    <lineage>
        <taxon>Eukaryota</taxon>
        <taxon>Fungi</taxon>
        <taxon>Dikarya</taxon>
        <taxon>Ascomycota</taxon>
        <taxon>Saccharomycotina</taxon>
        <taxon>Saccharomycetes</taxon>
        <taxon>Ascoideaceae</taxon>
        <taxon>Ascoidea</taxon>
    </lineage>
</organism>
<dbReference type="GO" id="GO:0032210">
    <property type="term" value="P:regulation of telomere maintenance via telomerase"/>
    <property type="evidence" value="ECO:0007669"/>
    <property type="project" value="EnsemblFungi"/>
</dbReference>
<proteinExistence type="inferred from homology"/>
<comment type="catalytic activity">
    <reaction evidence="5">
        <text>a 5'-end (N(2),N(7)-dimethyl 5'-triphosphoguanosine)-ribonucleoside in snRNA + S-adenosyl-L-methionine = a 5'-end (N(2),N(2),N(7)-trimethyl 5'-triphosphoguanosine)-ribonucleoside in snRNA + S-adenosyl-L-homocysteine + H(+)</text>
        <dbReference type="Rhea" id="RHEA:78479"/>
        <dbReference type="Rhea" id="RHEA-COMP:19087"/>
        <dbReference type="Rhea" id="RHEA-COMP:19089"/>
        <dbReference type="ChEBI" id="CHEBI:15378"/>
        <dbReference type="ChEBI" id="CHEBI:57856"/>
        <dbReference type="ChEBI" id="CHEBI:59789"/>
        <dbReference type="ChEBI" id="CHEBI:167623"/>
        <dbReference type="ChEBI" id="CHEBI:172880"/>
    </reaction>
    <physiologicalReaction direction="left-to-right" evidence="5">
        <dbReference type="Rhea" id="RHEA:78480"/>
    </physiologicalReaction>
</comment>
<dbReference type="Proteomes" id="UP000095038">
    <property type="component" value="Unassembled WGS sequence"/>
</dbReference>
<dbReference type="CDD" id="cd02440">
    <property type="entry name" value="AdoMet_MTases"/>
    <property type="match status" value="1"/>
</dbReference>
<dbReference type="PANTHER" id="PTHR14741">
    <property type="entry name" value="S-ADENOSYLMETHIONINE-DEPENDENT METHYLTRANSFERASE RELATED"/>
    <property type="match status" value="1"/>
</dbReference>
<dbReference type="AlphaFoldDB" id="A0A1D2VJG3"/>
<dbReference type="InterPro" id="IPR029063">
    <property type="entry name" value="SAM-dependent_MTases_sf"/>
</dbReference>
<dbReference type="OrthoDB" id="194443at2759"/>
<dbReference type="SUPFAM" id="SSF53335">
    <property type="entry name" value="S-adenosyl-L-methionine-dependent methyltransferases"/>
    <property type="match status" value="1"/>
</dbReference>
<dbReference type="InterPro" id="IPR019012">
    <property type="entry name" value="RNA_cap_Gua-N2-MeTrfase"/>
</dbReference>
<evidence type="ECO:0000256" key="7">
    <source>
        <dbReference type="ARBA" id="ARBA00049790"/>
    </source>
</evidence>
<reference evidence="9" key="1">
    <citation type="submission" date="2016-05" db="EMBL/GenBank/DDBJ databases">
        <title>Comparative genomics of biotechnologically important yeasts.</title>
        <authorList>
            <consortium name="DOE Joint Genome Institute"/>
            <person name="Riley R."/>
            <person name="Haridas S."/>
            <person name="Wolfe K.H."/>
            <person name="Lopes M.R."/>
            <person name="Hittinger C.T."/>
            <person name="Goker M."/>
            <person name="Salamov A."/>
            <person name="Wisecaver J."/>
            <person name="Long T.M."/>
            <person name="Aerts A.L."/>
            <person name="Barry K."/>
            <person name="Choi C."/>
            <person name="Clum A."/>
            <person name="Coughlan A.Y."/>
            <person name="Deshpande S."/>
            <person name="Douglass A.P."/>
            <person name="Hanson S.J."/>
            <person name="Klenk H.-P."/>
            <person name="Labutti K."/>
            <person name="Lapidus A."/>
            <person name="Lindquist E."/>
            <person name="Lipzen A."/>
            <person name="Meier-Kolthoff J.P."/>
            <person name="Ohm R.A."/>
            <person name="Otillar R.P."/>
            <person name="Pangilinan J."/>
            <person name="Peng Y."/>
            <person name="Rokas A."/>
            <person name="Rosa C.A."/>
            <person name="Scheuner C."/>
            <person name="Sibirny A.A."/>
            <person name="Slot J.C."/>
            <person name="Stielow J.B."/>
            <person name="Sun H."/>
            <person name="Kurtzman C.P."/>
            <person name="Blackwell M."/>
            <person name="Grigoriev I.V."/>
            <person name="Jeffries T.W."/>
        </authorList>
    </citation>
    <scope>NUCLEOTIDE SEQUENCE [LARGE SCALE GENOMIC DNA]</scope>
    <source>
        <strain evidence="9">DSM 1968</strain>
    </source>
</reference>
<dbReference type="InParanoid" id="A0A1D2VJG3"/>
<dbReference type="GO" id="GO:0051321">
    <property type="term" value="P:meiotic cell cycle"/>
    <property type="evidence" value="ECO:0007669"/>
    <property type="project" value="EnsemblFungi"/>
</dbReference>
<dbReference type="GO" id="GO:0008033">
    <property type="term" value="P:tRNA processing"/>
    <property type="evidence" value="ECO:0007669"/>
    <property type="project" value="EnsemblFungi"/>
</dbReference>
<dbReference type="GeneID" id="30966806"/>
<name>A0A1D2VJG3_9ASCO</name>
<evidence type="ECO:0000256" key="5">
    <source>
        <dbReference type="ARBA" id="ARBA00048763"/>
    </source>
</evidence>
<comment type="catalytic activity">
    <reaction evidence="3">
        <text>a 5'-end (N(2),N(7)-dimethyl 5'-triphosphoguanosine)-ribonucleoside in snoRNA + S-adenosyl-L-methionine = a 5'-end (N(2),N(2),N(7)-trimethyl 5'-triphosphoguanosine)-ribonucleoside in snoRNA + S-adenosyl-L-homocysteine + H(+)</text>
        <dbReference type="Rhea" id="RHEA:78507"/>
        <dbReference type="Rhea" id="RHEA-COMP:19088"/>
        <dbReference type="Rhea" id="RHEA-COMP:19090"/>
        <dbReference type="ChEBI" id="CHEBI:15378"/>
        <dbReference type="ChEBI" id="CHEBI:57856"/>
        <dbReference type="ChEBI" id="CHEBI:59789"/>
        <dbReference type="ChEBI" id="CHEBI:167623"/>
        <dbReference type="ChEBI" id="CHEBI:172880"/>
    </reaction>
    <physiologicalReaction direction="left-to-right" evidence="3">
        <dbReference type="Rhea" id="RHEA:78508"/>
    </physiologicalReaction>
</comment>
<dbReference type="FunCoup" id="A0A1D2VJG3">
    <property type="interactions" value="130"/>
</dbReference>
<dbReference type="EMBL" id="KV454479">
    <property type="protein sequence ID" value="ODV61713.1"/>
    <property type="molecule type" value="Genomic_DNA"/>
</dbReference>
<evidence type="ECO:0000313" key="8">
    <source>
        <dbReference type="EMBL" id="ODV61713.1"/>
    </source>
</evidence>
<dbReference type="GO" id="GO:0005730">
    <property type="term" value="C:nucleolus"/>
    <property type="evidence" value="ECO:0007669"/>
    <property type="project" value="EnsemblFungi"/>
</dbReference>
<dbReference type="RefSeq" id="XP_020048020.1">
    <property type="nucleotide sequence ID" value="XM_020193170.1"/>
</dbReference>
<dbReference type="Gene3D" id="3.40.50.150">
    <property type="entry name" value="Vaccinia Virus protein VP39"/>
    <property type="match status" value="1"/>
</dbReference>
<evidence type="ECO:0000256" key="4">
    <source>
        <dbReference type="ARBA" id="ARBA00048740"/>
    </source>
</evidence>
<evidence type="ECO:0000256" key="3">
    <source>
        <dbReference type="ARBA" id="ARBA00047418"/>
    </source>
</evidence>
<evidence type="ECO:0000313" key="9">
    <source>
        <dbReference type="Proteomes" id="UP000095038"/>
    </source>
</evidence>
<comment type="catalytic activity">
    <reaction evidence="4">
        <text>a 5'-end (N(7)-methyl 5'-triphosphoguanosine)-ribonucleoside in snoRNA + S-adenosyl-L-methionine = a 5'-end (N(2),N(7)-dimethyl 5'-triphosphoguanosine)-ribonucleoside in snoRNA + S-adenosyl-L-homocysteine + H(+)</text>
        <dbReference type="Rhea" id="RHEA:78475"/>
        <dbReference type="Rhea" id="RHEA-COMP:19086"/>
        <dbReference type="Rhea" id="RHEA-COMP:19088"/>
        <dbReference type="ChEBI" id="CHEBI:15378"/>
        <dbReference type="ChEBI" id="CHEBI:57856"/>
        <dbReference type="ChEBI" id="CHEBI:59789"/>
        <dbReference type="ChEBI" id="CHEBI:156461"/>
        <dbReference type="ChEBI" id="CHEBI:172880"/>
    </reaction>
    <physiologicalReaction direction="left-to-right" evidence="4">
        <dbReference type="Rhea" id="RHEA:78476"/>
    </physiologicalReaction>
</comment>
<keyword evidence="9" id="KW-1185">Reference proteome</keyword>
<sequence>MDLTDYADHFPTFFTGKSIKKKQTKKKLKKKSIHYSDIHDYEIFDPQNDNNSEIQDNNGNLTIYDKDDNKIIIRYADRLSLPQNCQKYWKQRYSIFSKFNDNIRLTSELWYSVTPEAIADYIASYIKQNYTFTTNTASPQKTSILDVFAGGGGNSIQFAYHFDKVIAIDINFANLYCLKQNSKVYQINEKIETIQKDWSQINDAYLLSLKKDYNINFIFASPPWGGPEYLNKDTFDLQNDLKPFSLTDLLSGFLKITKNIGLFLPRNSDLNQLNQITKDLFGENSNCFVAKISLRTRTKGYCCFWC</sequence>
<accession>A0A1D2VJG3</accession>
<evidence type="ECO:0000256" key="6">
    <source>
        <dbReference type="ARBA" id="ARBA00049075"/>
    </source>
</evidence>
<dbReference type="GO" id="GO:0071164">
    <property type="term" value="F:RNA cap trimethylguanosine synthase activity"/>
    <property type="evidence" value="ECO:0007669"/>
    <property type="project" value="TreeGrafter"/>
</dbReference>
<evidence type="ECO:0000256" key="1">
    <source>
        <dbReference type="ARBA" id="ARBA00018517"/>
    </source>
</evidence>
<comment type="catalytic activity">
    <reaction evidence="6">
        <text>a 5'-end (N(7)-methyl 5'-triphosphoguanosine)-ribonucleoside in snRNA + S-adenosyl-L-methionine = a 5'-end (N(2),N(7)-dimethyl 5'-triphosphoguanosine)-ribonucleoside in snRNA + S-adenosyl-L-homocysteine + H(+)</text>
        <dbReference type="Rhea" id="RHEA:78471"/>
        <dbReference type="Rhea" id="RHEA-COMP:19085"/>
        <dbReference type="Rhea" id="RHEA-COMP:19087"/>
        <dbReference type="ChEBI" id="CHEBI:15378"/>
        <dbReference type="ChEBI" id="CHEBI:57856"/>
        <dbReference type="ChEBI" id="CHEBI:59789"/>
        <dbReference type="ChEBI" id="CHEBI:156461"/>
        <dbReference type="ChEBI" id="CHEBI:172880"/>
    </reaction>
    <physiologicalReaction direction="left-to-right" evidence="6">
        <dbReference type="Rhea" id="RHEA:78472"/>
    </physiologicalReaction>
</comment>
<evidence type="ECO:0000256" key="2">
    <source>
        <dbReference type="ARBA" id="ARBA00025783"/>
    </source>
</evidence>
<dbReference type="GO" id="GO:0017126">
    <property type="term" value="P:nucleologenesis"/>
    <property type="evidence" value="ECO:0007669"/>
    <property type="project" value="EnsemblFungi"/>
</dbReference>
<dbReference type="STRING" id="1344418.A0A1D2VJG3"/>
<dbReference type="PANTHER" id="PTHR14741:SF32">
    <property type="entry name" value="TRIMETHYLGUANOSINE SYNTHASE"/>
    <property type="match status" value="1"/>
</dbReference>